<proteinExistence type="inferred from homology"/>
<evidence type="ECO:0000256" key="14">
    <source>
        <dbReference type="SAM" id="SignalP"/>
    </source>
</evidence>
<dbReference type="FunFam" id="3.80.10.10:FF:001639">
    <property type="entry name" value="Toll-like receptor 12"/>
    <property type="match status" value="1"/>
</dbReference>
<keyword evidence="10" id="KW-0472">Membrane</keyword>
<dbReference type="GO" id="GO:0005886">
    <property type="term" value="C:plasma membrane"/>
    <property type="evidence" value="ECO:0007669"/>
    <property type="project" value="TreeGrafter"/>
</dbReference>
<dbReference type="InterPro" id="IPR000157">
    <property type="entry name" value="TIR_dom"/>
</dbReference>
<evidence type="ECO:0000256" key="3">
    <source>
        <dbReference type="ARBA" id="ARBA00022588"/>
    </source>
</evidence>
<feature type="domain" description="TIR" evidence="15">
    <location>
        <begin position="758"/>
        <end position="904"/>
    </location>
</feature>
<gene>
    <name evidence="17" type="primary">LOC100755844</name>
</gene>
<dbReference type="GeneID" id="100755844"/>
<dbReference type="OrthoDB" id="1081807at2759"/>
<reference evidence="16" key="2">
    <citation type="journal article" date="2020" name="Biotechnol. Bioeng.">
        <title>Chromosome-scale scaffolds for the Chinese hamster reference genome assembly to facilitate the study of the CHO epigenome.</title>
        <authorList>
            <person name="Hilliard W."/>
            <person name="MacDonald M."/>
            <person name="Lee K.H."/>
        </authorList>
    </citation>
    <scope>NUCLEOTIDE SEQUENCE [LARGE SCALE GENOMIC DNA]</scope>
    <source>
        <strain evidence="16">17A/GY</strain>
    </source>
</reference>
<dbReference type="GO" id="GO:0006954">
    <property type="term" value="P:inflammatory response"/>
    <property type="evidence" value="ECO:0007669"/>
    <property type="project" value="UniProtKB-KW"/>
</dbReference>
<dbReference type="Proteomes" id="UP001108280">
    <property type="component" value="Chromosome 2"/>
</dbReference>
<dbReference type="SUPFAM" id="SSF52200">
    <property type="entry name" value="Toll/Interleukin receptor TIR domain"/>
    <property type="match status" value="1"/>
</dbReference>
<evidence type="ECO:0000256" key="1">
    <source>
        <dbReference type="ARBA" id="ARBA00004479"/>
    </source>
</evidence>
<dbReference type="GO" id="GO:0002224">
    <property type="term" value="P:toll-like receptor signaling pathway"/>
    <property type="evidence" value="ECO:0007669"/>
    <property type="project" value="TreeGrafter"/>
</dbReference>
<keyword evidence="9" id="KW-1133">Transmembrane helix</keyword>
<keyword evidence="4" id="KW-0433">Leucine-rich repeat</keyword>
<dbReference type="Gene3D" id="3.80.10.10">
    <property type="entry name" value="Ribonuclease Inhibitor"/>
    <property type="match status" value="3"/>
</dbReference>
<evidence type="ECO:0000256" key="5">
    <source>
        <dbReference type="ARBA" id="ARBA00022692"/>
    </source>
</evidence>
<keyword evidence="13" id="KW-0395">Inflammatory response</keyword>
<evidence type="ECO:0000256" key="6">
    <source>
        <dbReference type="ARBA" id="ARBA00022729"/>
    </source>
</evidence>
<dbReference type="Pfam" id="PF13855">
    <property type="entry name" value="LRR_8"/>
    <property type="match status" value="2"/>
</dbReference>
<dbReference type="PROSITE" id="PS50104">
    <property type="entry name" value="TIR"/>
    <property type="match status" value="1"/>
</dbReference>
<evidence type="ECO:0000313" key="16">
    <source>
        <dbReference type="Proteomes" id="UP001108280"/>
    </source>
</evidence>
<evidence type="ECO:0000256" key="4">
    <source>
        <dbReference type="ARBA" id="ARBA00022614"/>
    </source>
</evidence>
<protein>
    <submittedName>
        <fullName evidence="17">Toll-like receptor 12</fullName>
    </submittedName>
</protein>
<dbReference type="PANTHER" id="PTHR24365">
    <property type="entry name" value="TOLL-LIKE RECEPTOR"/>
    <property type="match status" value="1"/>
</dbReference>
<dbReference type="Pfam" id="PF13676">
    <property type="entry name" value="TIR_2"/>
    <property type="match status" value="1"/>
</dbReference>
<keyword evidence="12" id="KW-0325">Glycoprotein</keyword>
<evidence type="ECO:0000256" key="2">
    <source>
        <dbReference type="ARBA" id="ARBA00009634"/>
    </source>
</evidence>
<evidence type="ECO:0000256" key="7">
    <source>
        <dbReference type="ARBA" id="ARBA00022737"/>
    </source>
</evidence>
<keyword evidence="16" id="KW-1185">Reference proteome</keyword>
<evidence type="ECO:0000256" key="12">
    <source>
        <dbReference type="ARBA" id="ARBA00023180"/>
    </source>
</evidence>
<evidence type="ECO:0000256" key="9">
    <source>
        <dbReference type="ARBA" id="ARBA00022989"/>
    </source>
</evidence>
<comment type="similarity">
    <text evidence="2">Belongs to the Toll-like receptor family.</text>
</comment>
<dbReference type="Gene3D" id="3.40.50.10140">
    <property type="entry name" value="Toll/interleukin-1 receptor homology (TIR) domain"/>
    <property type="match status" value="1"/>
</dbReference>
<dbReference type="FunFam" id="3.80.10.10:FF:000832">
    <property type="entry name" value="Toll-like receptor 11"/>
    <property type="match status" value="1"/>
</dbReference>
<keyword evidence="7" id="KW-0677">Repeat</keyword>
<dbReference type="SMART" id="SM00369">
    <property type="entry name" value="LRR_TYP"/>
    <property type="match status" value="7"/>
</dbReference>
<dbReference type="GO" id="GO:0045087">
    <property type="term" value="P:innate immune response"/>
    <property type="evidence" value="ECO:0007669"/>
    <property type="project" value="UniProtKB-KW"/>
</dbReference>
<evidence type="ECO:0000313" key="17">
    <source>
        <dbReference type="RefSeq" id="XP_027255149.1"/>
    </source>
</evidence>
<dbReference type="GO" id="GO:0038023">
    <property type="term" value="F:signaling receptor activity"/>
    <property type="evidence" value="ECO:0007669"/>
    <property type="project" value="TreeGrafter"/>
</dbReference>
<evidence type="ECO:0000256" key="8">
    <source>
        <dbReference type="ARBA" id="ARBA00022859"/>
    </source>
</evidence>
<feature type="chain" id="PRO_5039923089" evidence="14">
    <location>
        <begin position="20"/>
        <end position="910"/>
    </location>
</feature>
<sequence>MGWHVLLPGLLLSLPLVTGWTTSKCLLTEGSQLPLVSRYFALCPVFQLSFLATCNSVTNLTETLAAVPQTVEGLCLSGSVSSLPPDAFSAFPGLKILGLNLHLTRLLPGALRGLGQLQKLSFLDGPFGKQSLFIPPDAFGDLISLQRLHISGPCLDKKTGIQLPRSLQRLDVVFSCLQDVGELAGMFPDLVQGSSSRDPWSLHMLDLSFNRGLKMARPGSLQGLQLETLNLDQTRLEASRVRALGLQKLNVLSAKLTAMAELPAEAVAHFELQELNVGNNKIGYISQEALASFHSLKTLHLQSTGLTKLPPGFLAAMPRLQRLNLAGNQLQSKTLCMNETGDVSGLMTLDLAGNGLSTLPPDTFSCLPHLRELLLQDNQLLSLERQLFQGLQQLETLNLDKNPLLNLGKNWLAALPALTTLSLLDTQLSLSPDPGFWESKSLRTLRLKLPSAPALTVLSLPMYLTSLELHGASGRKHWGLSPRVFPFLENLTIVGQGLRLEVQNASGVFPALQQLSLLQNSLEAFCSQDNPNIFPWQLPKLQTLKIWGAGSNFRPCLITGLPSLQELKLEALQSIIQPRSVQLEELVGELPQLRALQLSRTGLKSLSAAAFQRLGSLRVLVLDNEKDLVLHDSLREYSPQMPQYIYILQSNLACQCANAWMEPWVKQSTKTYIYMPNNKLCLAEEEGPAKHSLFSFLWDHCPQSLELKLFLASSSLVFLLITLPLLQEARNLWIPFLQALFRVWLQGRRGQGDEGKRFLFDVFVSHCRQDQGWVIEELLPTLEGFLPAGPGLRLCLPDRDFEPGKDVVENVVDSMVSSRVVLCVLSGQALCNPRCRLELHLATSLFLAAPFPPVLLLAFLEPISRHQLPSYHRLARLLRRGDYCLWPEEDERKAGFWAWLKSRLGQPGLE</sequence>
<accession>A0A9J7FCF2</accession>
<dbReference type="FunFam" id="3.40.50.10140:FF:000001">
    <property type="entry name" value="Toll-like receptor 2"/>
    <property type="match status" value="1"/>
</dbReference>
<keyword evidence="5" id="KW-0812">Transmembrane</keyword>
<reference evidence="17" key="3">
    <citation type="submission" date="2025-08" db="UniProtKB">
        <authorList>
            <consortium name="RefSeq"/>
        </authorList>
    </citation>
    <scope>IDENTIFICATION</scope>
    <source>
        <strain evidence="17">17A/GY</strain>
        <tissue evidence="17">Liver</tissue>
    </source>
</reference>
<dbReference type="Pfam" id="PF00560">
    <property type="entry name" value="LRR_1"/>
    <property type="match status" value="1"/>
</dbReference>
<dbReference type="KEGG" id="cge:100755844"/>
<dbReference type="InterPro" id="IPR001611">
    <property type="entry name" value="Leu-rich_rpt"/>
</dbReference>
<dbReference type="PROSITE" id="PS51450">
    <property type="entry name" value="LRR"/>
    <property type="match status" value="1"/>
</dbReference>
<evidence type="ECO:0000256" key="13">
    <source>
        <dbReference type="ARBA" id="ARBA00023198"/>
    </source>
</evidence>
<comment type="subcellular location">
    <subcellularLocation>
        <location evidence="1">Membrane</location>
        <topology evidence="1">Single-pass type I membrane protein</topology>
    </subcellularLocation>
</comment>
<dbReference type="AlphaFoldDB" id="A0A9J7FCF2"/>
<dbReference type="InterPro" id="IPR032675">
    <property type="entry name" value="LRR_dom_sf"/>
</dbReference>
<evidence type="ECO:0000259" key="15">
    <source>
        <dbReference type="PROSITE" id="PS50104"/>
    </source>
</evidence>
<evidence type="ECO:0000256" key="10">
    <source>
        <dbReference type="ARBA" id="ARBA00023136"/>
    </source>
</evidence>
<feature type="signal peptide" evidence="14">
    <location>
        <begin position="1"/>
        <end position="19"/>
    </location>
</feature>
<dbReference type="InterPro" id="IPR035897">
    <property type="entry name" value="Toll_tir_struct_dom_sf"/>
</dbReference>
<keyword evidence="11" id="KW-0675">Receptor</keyword>
<dbReference type="SMART" id="SM00255">
    <property type="entry name" value="TIR"/>
    <property type="match status" value="1"/>
</dbReference>
<organism evidence="16 17">
    <name type="scientific">Cricetulus griseus</name>
    <name type="common">Chinese hamster</name>
    <name type="synonym">Cricetulus barabensis griseus</name>
    <dbReference type="NCBI Taxonomy" id="10029"/>
    <lineage>
        <taxon>Eukaryota</taxon>
        <taxon>Metazoa</taxon>
        <taxon>Chordata</taxon>
        <taxon>Craniata</taxon>
        <taxon>Vertebrata</taxon>
        <taxon>Euteleostomi</taxon>
        <taxon>Mammalia</taxon>
        <taxon>Eutheria</taxon>
        <taxon>Euarchontoglires</taxon>
        <taxon>Glires</taxon>
        <taxon>Rodentia</taxon>
        <taxon>Myomorpha</taxon>
        <taxon>Muroidea</taxon>
        <taxon>Cricetidae</taxon>
        <taxon>Cricetinae</taxon>
        <taxon>Cricetulus</taxon>
    </lineage>
</organism>
<evidence type="ECO:0000256" key="11">
    <source>
        <dbReference type="ARBA" id="ARBA00023170"/>
    </source>
</evidence>
<dbReference type="InterPro" id="IPR003591">
    <property type="entry name" value="Leu-rich_rpt_typical-subtyp"/>
</dbReference>
<name>A0A9J7FCF2_CRIGR</name>
<dbReference type="SUPFAM" id="SSF52058">
    <property type="entry name" value="L domain-like"/>
    <property type="match status" value="2"/>
</dbReference>
<keyword evidence="8" id="KW-0391">Immunity</keyword>
<keyword evidence="3" id="KW-0399">Innate immunity</keyword>
<dbReference type="PANTHER" id="PTHR24365:SF545">
    <property type="entry name" value="TOLL-LIKE RECEPTOR 12"/>
    <property type="match status" value="1"/>
</dbReference>
<dbReference type="RefSeq" id="XP_027255149.1">
    <property type="nucleotide sequence ID" value="XM_027399348.2"/>
</dbReference>
<keyword evidence="6 14" id="KW-0732">Signal</keyword>
<reference evidence="16" key="1">
    <citation type="journal article" date="2018" name="Biotechnol. Bioeng.">
        <title>A reference genome of the Chinese hamster based on a hybrid assembly strategy.</title>
        <authorList>
            <person name="Rupp O."/>
            <person name="MacDonald M.L."/>
            <person name="Li S."/>
            <person name="Dhiman H."/>
            <person name="Polson S."/>
            <person name="Griep S."/>
            <person name="Heffner K."/>
            <person name="Hernandez I."/>
            <person name="Brinkrolf K."/>
            <person name="Jadhav V."/>
            <person name="Samoudi M."/>
            <person name="Hao H."/>
            <person name="Kingham B."/>
            <person name="Goesmann A."/>
            <person name="Betenbaugh M.J."/>
            <person name="Lewis N.E."/>
            <person name="Borth N."/>
            <person name="Lee K.H."/>
        </authorList>
    </citation>
    <scope>NUCLEOTIDE SEQUENCE [LARGE SCALE GENOMIC DNA]</scope>
    <source>
        <strain evidence="16">17A/GY</strain>
    </source>
</reference>